<sequence length="470" mass="49965">MTAPNPSPALTAPATTAMPDGIADLSRQLDRAPLDADLHERLLARLRAHGDTAGAAAHELALAALRMLGAAPDEQRALALYNLATVYLMHGRHADARHWYRHTLAIAPGIAAAHQNLAVLLDGDGQPEAAAAHRSQAYRLQRVFIEPALGPAPLRLLILGCGRGNGNVPIGGLLPLARVCRIRYAIDYADAMEDGQLPPYDLVFNALGDADVAEPLGERLARFMAACPRPVLNAPDAVARTRRDRIGTLLAGIADLVVPACVRLSARPGSVPALARELAEAGVGFPVLLRPAASHGGDQVTLQATPEALWATLGALSGPCYATAFHDSRGTDGHFRKYRMIYVGGKPHAYHLAISRRWLVHYFSAGMTGHAWKLDEERRFLASPAEALGARAMAALEAVGARLGLDYAGIDFSRLPDGRVLVFEANATMLAHREPPAGPLAFKNPGVERIAQAVGRLLETRKPDGAGIVA</sequence>
<dbReference type="Gene3D" id="1.25.40.10">
    <property type="entry name" value="Tetratricopeptide repeat domain"/>
    <property type="match status" value="1"/>
</dbReference>
<keyword evidence="3" id="KW-1185">Reference proteome</keyword>
<dbReference type="EMBL" id="CP002581">
    <property type="protein sequence ID" value="AJK48408.1"/>
    <property type="molecule type" value="Genomic_DNA"/>
</dbReference>
<protein>
    <submittedName>
        <fullName evidence="2">Uncharacterized protein</fullName>
    </submittedName>
</protein>
<evidence type="ECO:0000313" key="2">
    <source>
        <dbReference type="EMBL" id="AJK48408.1"/>
    </source>
</evidence>
<dbReference type="SUPFAM" id="SSF48452">
    <property type="entry name" value="TPR-like"/>
    <property type="match status" value="1"/>
</dbReference>
<feature type="repeat" description="TPR" evidence="1">
    <location>
        <begin position="77"/>
        <end position="110"/>
    </location>
</feature>
<dbReference type="InterPro" id="IPR019734">
    <property type="entry name" value="TPR_rpt"/>
</dbReference>
<dbReference type="SMART" id="SM00028">
    <property type="entry name" value="TPR"/>
    <property type="match status" value="2"/>
</dbReference>
<dbReference type="InterPro" id="IPR011990">
    <property type="entry name" value="TPR-like_helical_dom_sf"/>
</dbReference>
<reference evidence="3" key="1">
    <citation type="submission" date="2011-03" db="EMBL/GenBank/DDBJ databases">
        <authorList>
            <person name="Voget S."/>
            <person name="Streit W.R."/>
            <person name="Jaeger K.E."/>
            <person name="Daniel R."/>
        </authorList>
    </citation>
    <scope>NUCLEOTIDE SEQUENCE [LARGE SCALE GENOMIC DNA]</scope>
    <source>
        <strain evidence="3">PG1</strain>
    </source>
</reference>
<dbReference type="Proteomes" id="UP000031838">
    <property type="component" value="Chromosome 2"/>
</dbReference>
<dbReference type="PROSITE" id="PS50005">
    <property type="entry name" value="TPR"/>
    <property type="match status" value="1"/>
</dbReference>
<reference evidence="2 3" key="2">
    <citation type="journal article" date="2016" name="Appl. Microbiol. Biotechnol.">
        <title>Mutations improving production and secretion of extracellular lipase by Burkholderia glumae PG1.</title>
        <authorList>
            <person name="Knapp A."/>
            <person name="Voget S."/>
            <person name="Gao R."/>
            <person name="Zaburannyi N."/>
            <person name="Krysciak D."/>
            <person name="Breuer M."/>
            <person name="Hauer B."/>
            <person name="Streit W.R."/>
            <person name="Muller R."/>
            <person name="Daniel R."/>
            <person name="Jaeger K.E."/>
        </authorList>
    </citation>
    <scope>NUCLEOTIDE SEQUENCE [LARGE SCALE GENOMIC DNA]</scope>
    <source>
        <strain evidence="2 3">PG1</strain>
    </source>
</reference>
<dbReference type="Gene3D" id="3.30.470.20">
    <property type="entry name" value="ATP-grasp fold, B domain"/>
    <property type="match status" value="1"/>
</dbReference>
<organism evidence="2 3">
    <name type="scientific">Burkholderia plantarii</name>
    <dbReference type="NCBI Taxonomy" id="41899"/>
    <lineage>
        <taxon>Bacteria</taxon>
        <taxon>Pseudomonadati</taxon>
        <taxon>Pseudomonadota</taxon>
        <taxon>Betaproteobacteria</taxon>
        <taxon>Burkholderiales</taxon>
        <taxon>Burkholderiaceae</taxon>
        <taxon>Burkholderia</taxon>
    </lineage>
</organism>
<evidence type="ECO:0000256" key="1">
    <source>
        <dbReference type="PROSITE-ProRule" id="PRU00339"/>
    </source>
</evidence>
<evidence type="ECO:0000313" key="3">
    <source>
        <dbReference type="Proteomes" id="UP000031838"/>
    </source>
</evidence>
<dbReference type="AlphaFoldDB" id="A0A0B6RYG0"/>
<accession>A0A0B6RYG0</accession>
<keyword evidence="1" id="KW-0802">TPR repeat</keyword>
<dbReference type="SUPFAM" id="SSF56059">
    <property type="entry name" value="Glutathione synthetase ATP-binding domain-like"/>
    <property type="match status" value="1"/>
</dbReference>
<dbReference type="HOGENOM" id="CLU_596750_0_0_4"/>
<name>A0A0B6RYG0_BURPL</name>
<dbReference type="KEGG" id="bgp:BGL_2c03120"/>
<dbReference type="RefSeq" id="WP_123863674.1">
    <property type="nucleotide sequence ID" value="NZ_CP002581.1"/>
</dbReference>
<gene>
    <name evidence="2" type="ORF">BGL_2c03120</name>
</gene>
<proteinExistence type="predicted"/>